<sequence>MGCTLSILTVSLAGCAAALAELLPISVQINPDGVISTSSNNRFLLGTAISYCNQSYTIFSVCWYDASIRITRSPD</sequence>
<protein>
    <submittedName>
        <fullName evidence="2">Uncharacterized protein</fullName>
    </submittedName>
</protein>
<reference evidence="2" key="2">
    <citation type="journal article" date="2015" name="Fish Shellfish Immunol.">
        <title>Early steps in the European eel (Anguilla anguilla)-Vibrio vulnificus interaction in the gills: Role of the RtxA13 toxin.</title>
        <authorList>
            <person name="Callol A."/>
            <person name="Pajuelo D."/>
            <person name="Ebbesson L."/>
            <person name="Teles M."/>
            <person name="MacKenzie S."/>
            <person name="Amaro C."/>
        </authorList>
    </citation>
    <scope>NUCLEOTIDE SEQUENCE</scope>
</reference>
<organism evidence="2">
    <name type="scientific">Anguilla anguilla</name>
    <name type="common">European freshwater eel</name>
    <name type="synonym">Muraena anguilla</name>
    <dbReference type="NCBI Taxonomy" id="7936"/>
    <lineage>
        <taxon>Eukaryota</taxon>
        <taxon>Metazoa</taxon>
        <taxon>Chordata</taxon>
        <taxon>Craniata</taxon>
        <taxon>Vertebrata</taxon>
        <taxon>Euteleostomi</taxon>
        <taxon>Actinopterygii</taxon>
        <taxon>Neopterygii</taxon>
        <taxon>Teleostei</taxon>
        <taxon>Anguilliformes</taxon>
        <taxon>Anguillidae</taxon>
        <taxon>Anguilla</taxon>
    </lineage>
</organism>
<proteinExistence type="predicted"/>
<feature type="signal peptide" evidence="1">
    <location>
        <begin position="1"/>
        <end position="20"/>
    </location>
</feature>
<keyword evidence="1" id="KW-0732">Signal</keyword>
<evidence type="ECO:0000256" key="1">
    <source>
        <dbReference type="SAM" id="SignalP"/>
    </source>
</evidence>
<name>A0A0E9QIF4_ANGAN</name>
<reference evidence="2" key="1">
    <citation type="submission" date="2014-11" db="EMBL/GenBank/DDBJ databases">
        <authorList>
            <person name="Amaro Gonzalez C."/>
        </authorList>
    </citation>
    <scope>NUCLEOTIDE SEQUENCE</scope>
</reference>
<evidence type="ECO:0000313" key="2">
    <source>
        <dbReference type="EMBL" id="JAH16569.1"/>
    </source>
</evidence>
<dbReference type="EMBL" id="GBXM01092008">
    <property type="protein sequence ID" value="JAH16569.1"/>
    <property type="molecule type" value="Transcribed_RNA"/>
</dbReference>
<feature type="chain" id="PRO_5002431865" evidence="1">
    <location>
        <begin position="21"/>
        <end position="75"/>
    </location>
</feature>
<accession>A0A0E9QIF4</accession>
<dbReference type="AlphaFoldDB" id="A0A0E9QIF4"/>